<feature type="region of interest" description="Disordered" evidence="1">
    <location>
        <begin position="1"/>
        <end position="21"/>
    </location>
</feature>
<feature type="compositionally biased region" description="Acidic residues" evidence="1">
    <location>
        <begin position="12"/>
        <end position="21"/>
    </location>
</feature>
<feature type="non-terminal residue" evidence="2">
    <location>
        <position position="1"/>
    </location>
</feature>
<sequence length="306" mass="35068">QELALSSLSMSESEEWGESWDDWDGSEDYSFGPNGEYVDMSTMNVGLWNSSEWFDREAALHNSSTPKPTKLATPPQPKDMVNEPHFVARIIRHYRYVAILDAVKSLLNTYFENPPAGYDSAYFLEEMKKWKEFNEIADKMKGDLRITSQTHGKESPIDWSNWTTTGNNESDIVISFLDGIQVEFGHMPVNEFEAMIKSHDEQVVRDMTSCIEHYQQFFKDLPSTLSSHFSLEYVFSAVKPDSSILMPYDKEAPRRFSRAGGLESGFGLEYRVRNDSRVRKHLEKIGVDLDAMGCGPYKGRPIQTPW</sequence>
<dbReference type="Proteomes" id="UP001328107">
    <property type="component" value="Unassembled WGS sequence"/>
</dbReference>
<evidence type="ECO:0000313" key="3">
    <source>
        <dbReference type="Proteomes" id="UP001328107"/>
    </source>
</evidence>
<feature type="compositionally biased region" description="Low complexity" evidence="1">
    <location>
        <begin position="1"/>
        <end position="11"/>
    </location>
</feature>
<gene>
    <name evidence="2" type="ORF">PMAYCL1PPCAC_30519</name>
</gene>
<name>A0AAN5DEC4_9BILA</name>
<keyword evidence="3" id="KW-1185">Reference proteome</keyword>
<evidence type="ECO:0000256" key="1">
    <source>
        <dbReference type="SAM" id="MobiDB-lite"/>
    </source>
</evidence>
<organism evidence="2 3">
    <name type="scientific">Pristionchus mayeri</name>
    <dbReference type="NCBI Taxonomy" id="1317129"/>
    <lineage>
        <taxon>Eukaryota</taxon>
        <taxon>Metazoa</taxon>
        <taxon>Ecdysozoa</taxon>
        <taxon>Nematoda</taxon>
        <taxon>Chromadorea</taxon>
        <taxon>Rhabditida</taxon>
        <taxon>Rhabditina</taxon>
        <taxon>Diplogasteromorpha</taxon>
        <taxon>Diplogasteroidea</taxon>
        <taxon>Neodiplogasteridae</taxon>
        <taxon>Pristionchus</taxon>
    </lineage>
</organism>
<dbReference type="AlphaFoldDB" id="A0AAN5DEC4"/>
<accession>A0AAN5DEC4</accession>
<reference evidence="3" key="1">
    <citation type="submission" date="2022-10" db="EMBL/GenBank/DDBJ databases">
        <title>Genome assembly of Pristionchus species.</title>
        <authorList>
            <person name="Yoshida K."/>
            <person name="Sommer R.J."/>
        </authorList>
    </citation>
    <scope>NUCLEOTIDE SEQUENCE [LARGE SCALE GENOMIC DNA]</scope>
    <source>
        <strain evidence="3">RS5460</strain>
    </source>
</reference>
<dbReference type="EMBL" id="BTRK01000006">
    <property type="protein sequence ID" value="GMR60324.1"/>
    <property type="molecule type" value="Genomic_DNA"/>
</dbReference>
<evidence type="ECO:0000313" key="2">
    <source>
        <dbReference type="EMBL" id="GMR60324.1"/>
    </source>
</evidence>
<comment type="caution">
    <text evidence="2">The sequence shown here is derived from an EMBL/GenBank/DDBJ whole genome shotgun (WGS) entry which is preliminary data.</text>
</comment>
<protein>
    <submittedName>
        <fullName evidence="2">Uncharacterized protein</fullName>
    </submittedName>
</protein>
<proteinExistence type="predicted"/>